<organism evidence="1 2">
    <name type="scientific">Puccinia striiformis</name>
    <dbReference type="NCBI Taxonomy" id="27350"/>
    <lineage>
        <taxon>Eukaryota</taxon>
        <taxon>Fungi</taxon>
        <taxon>Dikarya</taxon>
        <taxon>Basidiomycota</taxon>
        <taxon>Pucciniomycotina</taxon>
        <taxon>Pucciniomycetes</taxon>
        <taxon>Pucciniales</taxon>
        <taxon>Pucciniaceae</taxon>
        <taxon>Puccinia</taxon>
    </lineage>
</organism>
<reference evidence="2" key="3">
    <citation type="journal article" date="2018" name="Mol. Plant Microbe Interact.">
        <title>Genome sequence resources for the wheat stripe rust pathogen (Puccinia striiformis f. sp. tritici) and the barley stripe rust pathogen (Puccinia striiformis f. sp. hordei).</title>
        <authorList>
            <person name="Xia C."/>
            <person name="Wang M."/>
            <person name="Yin C."/>
            <person name="Cornejo O.E."/>
            <person name="Hulbert S.H."/>
            <person name="Chen X."/>
        </authorList>
    </citation>
    <scope>NUCLEOTIDE SEQUENCE [LARGE SCALE GENOMIC DNA]</scope>
    <source>
        <strain evidence="2">93TX-2</strain>
    </source>
</reference>
<dbReference type="AlphaFoldDB" id="A0A2S4UEE3"/>
<dbReference type="Proteomes" id="UP000238274">
    <property type="component" value="Unassembled WGS sequence"/>
</dbReference>
<dbReference type="VEuPathDB" id="FungiDB:PSTT_06448"/>
<reference evidence="2" key="2">
    <citation type="journal article" date="2018" name="BMC Genomics">
        <title>Genomic insights into host adaptation between the wheat stripe rust pathogen (Puccinia striiformis f. sp. tritici) and the barley stripe rust pathogen (Puccinia striiformis f. sp. hordei).</title>
        <authorList>
            <person name="Xia C."/>
            <person name="Wang M."/>
            <person name="Yin C."/>
            <person name="Cornejo O.E."/>
            <person name="Hulbert S.H."/>
            <person name="Chen X."/>
        </authorList>
    </citation>
    <scope>NUCLEOTIDE SEQUENCE [LARGE SCALE GENOMIC DNA]</scope>
    <source>
        <strain evidence="2">93TX-2</strain>
    </source>
</reference>
<evidence type="ECO:0000313" key="1">
    <source>
        <dbReference type="EMBL" id="POV95695.1"/>
    </source>
</evidence>
<protein>
    <submittedName>
        <fullName evidence="1">Uncharacterized protein</fullName>
    </submittedName>
</protein>
<comment type="caution">
    <text evidence="1">The sequence shown here is derived from an EMBL/GenBank/DDBJ whole genome shotgun (WGS) entry which is preliminary data.</text>
</comment>
<evidence type="ECO:0000313" key="2">
    <source>
        <dbReference type="Proteomes" id="UP000238274"/>
    </source>
</evidence>
<feature type="non-terminal residue" evidence="1">
    <location>
        <position position="1"/>
    </location>
</feature>
<dbReference type="VEuPathDB" id="FungiDB:PSHT_15521"/>
<keyword evidence="2" id="KW-1185">Reference proteome</keyword>
<sequence>QHSLQSVAVLTSIPPPSVTNRAARLPTSLLVSSVLALCLLHVTSTISQILWSLPNVNESFPAPLSLSQLIDRSQRTLCRPFPPSLDMSEHEGGTRTDNNVTHRLGRTLELTDPIEALPIASSDDLATMAINTRSGLATRRLRAPTNRGCFDSLDHYFSPEGDPRAYQCNWCSKTIWTPMTSRANLRYHRDGSLTSGHLRSACPSRWRAIAAGCNLPPAAGE</sequence>
<dbReference type="EMBL" id="PKSM01000404">
    <property type="protein sequence ID" value="POV95695.1"/>
    <property type="molecule type" value="Genomic_DNA"/>
</dbReference>
<accession>A0A2S4UEE3</accession>
<gene>
    <name evidence="1" type="ORF">PSHT_15521</name>
</gene>
<reference evidence="1 2" key="1">
    <citation type="submission" date="2017-12" db="EMBL/GenBank/DDBJ databases">
        <title>Gene loss provides genomic basis for host adaptation in cereal stripe rust fungi.</title>
        <authorList>
            <person name="Xia C."/>
        </authorList>
    </citation>
    <scope>NUCLEOTIDE SEQUENCE [LARGE SCALE GENOMIC DNA]</scope>
    <source>
        <strain evidence="1 2">93TX-2</strain>
    </source>
</reference>
<name>A0A2S4UEE3_9BASI</name>
<proteinExistence type="predicted"/>